<accession>X1CFF7</accession>
<reference evidence="1" key="1">
    <citation type="journal article" date="2014" name="Front. Microbiol.">
        <title>High frequency of phylogenetically diverse reductive dehalogenase-homologous genes in deep subseafloor sedimentary metagenomes.</title>
        <authorList>
            <person name="Kawai M."/>
            <person name="Futagami T."/>
            <person name="Toyoda A."/>
            <person name="Takaki Y."/>
            <person name="Nishi S."/>
            <person name="Hori S."/>
            <person name="Arai W."/>
            <person name="Tsubouchi T."/>
            <person name="Morono Y."/>
            <person name="Uchiyama I."/>
            <person name="Ito T."/>
            <person name="Fujiyama A."/>
            <person name="Inagaki F."/>
            <person name="Takami H."/>
        </authorList>
    </citation>
    <scope>NUCLEOTIDE SEQUENCE</scope>
    <source>
        <strain evidence="1">Expedition CK06-06</strain>
    </source>
</reference>
<feature type="non-terminal residue" evidence="1">
    <location>
        <position position="129"/>
    </location>
</feature>
<comment type="caution">
    <text evidence="1">The sequence shown here is derived from an EMBL/GenBank/DDBJ whole genome shotgun (WGS) entry which is preliminary data.</text>
</comment>
<protein>
    <submittedName>
        <fullName evidence="1">Uncharacterized protein</fullName>
    </submittedName>
</protein>
<evidence type="ECO:0000313" key="1">
    <source>
        <dbReference type="EMBL" id="GAH07026.1"/>
    </source>
</evidence>
<organism evidence="1">
    <name type="scientific">marine sediment metagenome</name>
    <dbReference type="NCBI Taxonomy" id="412755"/>
    <lineage>
        <taxon>unclassified sequences</taxon>
        <taxon>metagenomes</taxon>
        <taxon>ecological metagenomes</taxon>
    </lineage>
</organism>
<feature type="non-terminal residue" evidence="1">
    <location>
        <position position="1"/>
    </location>
</feature>
<gene>
    <name evidence="1" type="ORF">S01H4_64048</name>
</gene>
<dbReference type="AlphaFoldDB" id="X1CFF7"/>
<sequence>FKHEFDPLLGIKDLPPRKIKYYYENPIRVFEDFPSLKRDIYNPMKIAEDAIARDLPLMKNNVRQMKGTVGRGASKRLGVHSIAQQKKGVENLRASGVTTIPELTPAELKVYNAVRTNLESVYVQINKAR</sequence>
<dbReference type="EMBL" id="BART01038714">
    <property type="protein sequence ID" value="GAH07026.1"/>
    <property type="molecule type" value="Genomic_DNA"/>
</dbReference>
<name>X1CFF7_9ZZZZ</name>
<proteinExistence type="predicted"/>